<feature type="active site" description="Nucleophile" evidence="10">
    <location>
        <position position="132"/>
    </location>
</feature>
<dbReference type="GO" id="GO:0045493">
    <property type="term" value="P:xylan catabolic process"/>
    <property type="evidence" value="ECO:0007669"/>
    <property type="project" value="UniProtKB-UniRule"/>
</dbReference>
<dbReference type="PRINTS" id="PR00911">
    <property type="entry name" value="GLHYDRLASE11"/>
</dbReference>
<evidence type="ECO:0000256" key="6">
    <source>
        <dbReference type="ARBA" id="ARBA00022801"/>
    </source>
</evidence>
<dbReference type="Proteomes" id="UP000230605">
    <property type="component" value="Chromosome 2"/>
</dbReference>
<dbReference type="PANTHER" id="PTHR46828">
    <property type="entry name" value="ENDO-1,4-BETA-XYLANASE A-RELATED"/>
    <property type="match status" value="1"/>
</dbReference>
<dbReference type="InterPro" id="IPR033123">
    <property type="entry name" value="GH11_dom"/>
</dbReference>
<feature type="chain" id="PRO_5013902215" description="Endo-1,4-beta-xylanase" evidence="12">
    <location>
        <begin position="20"/>
        <end position="237"/>
    </location>
</feature>
<feature type="active site" description="Proton donor" evidence="10">
    <location>
        <position position="224"/>
    </location>
</feature>
<dbReference type="SUPFAM" id="SSF49899">
    <property type="entry name" value="Concanavalin A-like lectins/glucanases"/>
    <property type="match status" value="1"/>
</dbReference>
<evidence type="ECO:0000313" key="14">
    <source>
        <dbReference type="EMBL" id="PIA98046.1"/>
    </source>
</evidence>
<keyword evidence="5 10" id="KW-0858">Xylan degradation</keyword>
<evidence type="ECO:0000256" key="8">
    <source>
        <dbReference type="ARBA" id="ARBA00023295"/>
    </source>
</evidence>
<proteinExistence type="inferred from homology"/>
<dbReference type="EC" id="3.2.1.8" evidence="4 10"/>
<dbReference type="PANTHER" id="PTHR46828:SF3">
    <property type="entry name" value="ENDO-1,4-BETA-XYLANASE"/>
    <property type="match status" value="1"/>
</dbReference>
<dbReference type="UniPathway" id="UPA00114"/>
<protein>
    <recommendedName>
        <fullName evidence="4 10">Endo-1,4-beta-xylanase</fullName>
        <ecNumber evidence="4 10">3.2.1.8</ecNumber>
    </recommendedName>
</protein>
<evidence type="ECO:0000256" key="2">
    <source>
        <dbReference type="ARBA" id="ARBA00004851"/>
    </source>
</evidence>
<evidence type="ECO:0000259" key="13">
    <source>
        <dbReference type="PROSITE" id="PS51761"/>
    </source>
</evidence>
<keyword evidence="9 10" id="KW-0624">Polysaccharide degradation</keyword>
<dbReference type="Pfam" id="PF00457">
    <property type="entry name" value="Glyco_hydro_11"/>
    <property type="match status" value="1"/>
</dbReference>
<keyword evidence="17" id="KW-1185">Reference proteome</keyword>
<comment type="pathway">
    <text evidence="2 10 11">Glycan degradation; xylan degradation.</text>
</comment>
<evidence type="ECO:0000313" key="15">
    <source>
        <dbReference type="EMBL" id="WPA98943.1"/>
    </source>
</evidence>
<comment type="similarity">
    <text evidence="3 10 11">Belongs to the glycosyl hydrolase 11 (cellulase G) family.</text>
</comment>
<keyword evidence="6 10" id="KW-0378">Hydrolase</keyword>
<evidence type="ECO:0000256" key="10">
    <source>
        <dbReference type="PROSITE-ProRule" id="PRU01097"/>
    </source>
</evidence>
<dbReference type="AlphaFoldDB" id="A0A2G5HZS6"/>
<evidence type="ECO:0000256" key="7">
    <source>
        <dbReference type="ARBA" id="ARBA00023277"/>
    </source>
</evidence>
<dbReference type="EMBL" id="CP134185">
    <property type="protein sequence ID" value="WPA98943.1"/>
    <property type="molecule type" value="Genomic_DNA"/>
</dbReference>
<feature type="signal peptide" evidence="12">
    <location>
        <begin position="1"/>
        <end position="19"/>
    </location>
</feature>
<evidence type="ECO:0000313" key="17">
    <source>
        <dbReference type="Proteomes" id="UP001302367"/>
    </source>
</evidence>
<evidence type="ECO:0000256" key="1">
    <source>
        <dbReference type="ARBA" id="ARBA00000681"/>
    </source>
</evidence>
<keyword evidence="8 10" id="KW-0326">Glycosidase</keyword>
<dbReference type="Gene3D" id="2.60.120.180">
    <property type="match status" value="1"/>
</dbReference>
<reference evidence="14 16" key="1">
    <citation type="submission" date="2015-10" db="EMBL/GenBank/DDBJ databases">
        <title>The cercosporin biosynthetic gene cluster was horizontally transferred to several fungal lineages and shown to be expanded in Cercospora beticola based on microsynteny with recipient genomes.</title>
        <authorList>
            <person name="De Jonge R."/>
            <person name="Ebert M.K."/>
            <person name="Suttle J.C."/>
            <person name="Jurick Ii W.M."/>
            <person name="Secor G.A."/>
            <person name="Thomma B.P."/>
            <person name="Van De Peer Y."/>
            <person name="Bolton M.D."/>
        </authorList>
    </citation>
    <scope>NUCLEOTIDE SEQUENCE [LARGE SCALE GENOMIC DNA]</scope>
    <source>
        <strain evidence="14 16">09-40</strain>
    </source>
</reference>
<accession>A0A2G5HZS6</accession>
<dbReference type="InterPro" id="IPR013320">
    <property type="entry name" value="ConA-like_dom_sf"/>
</dbReference>
<dbReference type="Proteomes" id="UP001302367">
    <property type="component" value="Chromosome 2"/>
</dbReference>
<keyword evidence="7 10" id="KW-0119">Carbohydrate metabolism</keyword>
<evidence type="ECO:0000256" key="5">
    <source>
        <dbReference type="ARBA" id="ARBA00022651"/>
    </source>
</evidence>
<reference evidence="15 17" key="2">
    <citation type="submission" date="2023-09" db="EMBL/GenBank/DDBJ databases">
        <title>Complete-Gapless Cercospora beticola genome.</title>
        <authorList>
            <person name="Wyatt N.A."/>
            <person name="Spanner R.E."/>
            <person name="Bolton M.D."/>
        </authorList>
    </citation>
    <scope>NUCLEOTIDE SEQUENCE [LARGE SCALE GENOMIC DNA]</scope>
    <source>
        <strain evidence="15">Cb09-40</strain>
    </source>
</reference>
<dbReference type="InterPro" id="IPR001137">
    <property type="entry name" value="Glyco_hydro_11"/>
</dbReference>
<evidence type="ECO:0000313" key="16">
    <source>
        <dbReference type="Proteomes" id="UP000230605"/>
    </source>
</evidence>
<sequence length="237" mass="25241">MPSLSNIVLAAFAAIGSSAMPFDSAFDTNEIVNATDADVPLLFKRQGIPSGTGTNNGWYYSWWSDGSGNHVYSNGAGGSYSVEWSGNGNFVGGKGYQTGSARTVSFDASFNPQNNGNAYLTVYGWTRSPLVEYYILENIGEYNPCASSSQPKGSVTIDGSSYQLCQNTRTNAPSIDGTQTFQQYISVRQSKRSSGSVDVGAHFEAWEAAGLQLGAHDYQIFATEGYNSAGNAEVTVS</sequence>
<keyword evidence="12" id="KW-0732">Signal</keyword>
<evidence type="ECO:0000256" key="11">
    <source>
        <dbReference type="RuleBase" id="RU362015"/>
    </source>
</evidence>
<dbReference type="GO" id="GO:0031176">
    <property type="term" value="F:endo-1,4-beta-xylanase activity"/>
    <property type="evidence" value="ECO:0007669"/>
    <property type="project" value="UniProtKB-UniRule"/>
</dbReference>
<dbReference type="InterPro" id="IPR013319">
    <property type="entry name" value="GH11/12"/>
</dbReference>
<evidence type="ECO:0000256" key="12">
    <source>
        <dbReference type="SAM" id="SignalP"/>
    </source>
</evidence>
<dbReference type="EMBL" id="LKMD01000102">
    <property type="protein sequence ID" value="PIA98046.1"/>
    <property type="molecule type" value="Genomic_DNA"/>
</dbReference>
<gene>
    <name evidence="14" type="ORF">CB0940_06319</name>
    <name evidence="15" type="ORF">RHO25_003556</name>
</gene>
<evidence type="ECO:0000256" key="4">
    <source>
        <dbReference type="ARBA" id="ARBA00012590"/>
    </source>
</evidence>
<name>A0A2G5HZS6_CERBT</name>
<comment type="catalytic activity">
    <reaction evidence="1 10 11">
        <text>Endohydrolysis of (1-&gt;4)-beta-D-xylosidic linkages in xylans.</text>
        <dbReference type="EC" id="3.2.1.8"/>
    </reaction>
</comment>
<dbReference type="PROSITE" id="PS51761">
    <property type="entry name" value="GH11_3"/>
    <property type="match status" value="1"/>
</dbReference>
<evidence type="ECO:0000256" key="9">
    <source>
        <dbReference type="ARBA" id="ARBA00023326"/>
    </source>
</evidence>
<organism evidence="14 16">
    <name type="scientific">Cercospora beticola</name>
    <name type="common">Sugarbeet leaf spot fungus</name>
    <dbReference type="NCBI Taxonomy" id="122368"/>
    <lineage>
        <taxon>Eukaryota</taxon>
        <taxon>Fungi</taxon>
        <taxon>Dikarya</taxon>
        <taxon>Ascomycota</taxon>
        <taxon>Pezizomycotina</taxon>
        <taxon>Dothideomycetes</taxon>
        <taxon>Dothideomycetidae</taxon>
        <taxon>Mycosphaerellales</taxon>
        <taxon>Mycosphaerellaceae</taxon>
        <taxon>Cercospora</taxon>
    </lineage>
</organism>
<dbReference type="OrthoDB" id="2115822at2759"/>
<feature type="domain" description="GH11" evidence="13">
    <location>
        <begin position="46"/>
        <end position="237"/>
    </location>
</feature>
<evidence type="ECO:0000256" key="3">
    <source>
        <dbReference type="ARBA" id="ARBA00007792"/>
    </source>
</evidence>